<comment type="subcellular location">
    <subcellularLocation>
        <location evidence="2">Cell membrane</location>
        <topology evidence="2">Multi-pass membrane protein</topology>
    </subcellularLocation>
</comment>
<evidence type="ECO:0000313" key="17">
    <source>
        <dbReference type="Proteomes" id="UP000250028"/>
    </source>
</evidence>
<dbReference type="GO" id="GO:0005886">
    <property type="term" value="C:plasma membrane"/>
    <property type="evidence" value="ECO:0007669"/>
    <property type="project" value="UniProtKB-SubCell"/>
</dbReference>
<evidence type="ECO:0000256" key="11">
    <source>
        <dbReference type="ARBA" id="ARBA00023306"/>
    </source>
</evidence>
<dbReference type="NCBIfam" id="NF038346">
    <property type="entry name" value="FtsX_actino"/>
    <property type="match status" value="1"/>
</dbReference>
<sequence>MRLRFILGEVGSGLRRNASMFISVVLVAMVSLFFLGAGLLAQREVNLAKGYWYDKVQVSVFMCTAQSSDVASCSDGAVTPAQQEAIKHQLESMKPLVEQVYYESAQDAYARFKEQFAGSPYLSQVTVDSMPSSFRVKLSDPSRYDDIVQAFDGMAGVEAVSDQTKVLDSFFKLLNVISIGAAVLAVVMVLCSILLISTTIRQAAFTRRRQVNIMRLVGASKATISLPFIIETMAAALVGAGLAVGLLWAMVHFGVSQLVSAPTDGTIISIITTRDVWLIAPWLVGGALILAFVTSWITLRRQVQV</sequence>
<dbReference type="InterPro" id="IPR003838">
    <property type="entry name" value="ABC3_permease_C"/>
</dbReference>
<dbReference type="Pfam" id="PF02687">
    <property type="entry name" value="FtsX"/>
    <property type="match status" value="1"/>
</dbReference>
<comment type="subunit">
    <text evidence="4">Forms a membrane-associated complex with FtsE.</text>
</comment>
<dbReference type="InterPro" id="IPR004513">
    <property type="entry name" value="FtsX"/>
</dbReference>
<evidence type="ECO:0000256" key="2">
    <source>
        <dbReference type="ARBA" id="ARBA00004651"/>
    </source>
</evidence>
<dbReference type="GO" id="GO:0051301">
    <property type="term" value="P:cell division"/>
    <property type="evidence" value="ECO:0007669"/>
    <property type="project" value="UniProtKB-KW"/>
</dbReference>
<evidence type="ECO:0000256" key="5">
    <source>
        <dbReference type="ARBA" id="ARBA00021907"/>
    </source>
</evidence>
<dbReference type="Pfam" id="PF18075">
    <property type="entry name" value="FtsX_ECD"/>
    <property type="match status" value="1"/>
</dbReference>
<accession>A0A2Y9C0W0</accession>
<keyword evidence="8 13" id="KW-0812">Transmembrane</keyword>
<dbReference type="PIRSF" id="PIRSF003097">
    <property type="entry name" value="FtsX"/>
    <property type="match status" value="1"/>
</dbReference>
<protein>
    <recommendedName>
        <fullName evidence="5 12">Cell division protein FtsX</fullName>
    </recommendedName>
</protein>
<dbReference type="PANTHER" id="PTHR47755">
    <property type="entry name" value="CELL DIVISION PROTEIN FTSX"/>
    <property type="match status" value="1"/>
</dbReference>
<dbReference type="InterPro" id="IPR047929">
    <property type="entry name" value="FtsX_actino"/>
</dbReference>
<evidence type="ECO:0000256" key="12">
    <source>
        <dbReference type="PIRNR" id="PIRNR003097"/>
    </source>
</evidence>
<evidence type="ECO:0000313" key="16">
    <source>
        <dbReference type="EMBL" id="SSA33213.1"/>
    </source>
</evidence>
<feature type="domain" description="FtsX extracellular" evidence="15">
    <location>
        <begin position="56"/>
        <end position="160"/>
    </location>
</feature>
<evidence type="ECO:0000259" key="14">
    <source>
        <dbReference type="Pfam" id="PF02687"/>
    </source>
</evidence>
<comment type="similarity">
    <text evidence="3 12">Belongs to the ABC-4 integral membrane protein family. FtsX subfamily.</text>
</comment>
<keyword evidence="10 12" id="KW-0472">Membrane</keyword>
<feature type="transmembrane region" description="Helical" evidence="13">
    <location>
        <begin position="21"/>
        <end position="41"/>
    </location>
</feature>
<evidence type="ECO:0000256" key="8">
    <source>
        <dbReference type="ARBA" id="ARBA00022692"/>
    </source>
</evidence>
<dbReference type="RefSeq" id="WP_109683938.1">
    <property type="nucleotide sequence ID" value="NZ_QGDN01000001.1"/>
</dbReference>
<keyword evidence="7 12" id="KW-0132">Cell division</keyword>
<feature type="transmembrane region" description="Helical" evidence="13">
    <location>
        <begin position="176"/>
        <end position="200"/>
    </location>
</feature>
<feature type="domain" description="ABC3 transporter permease C-terminal" evidence="14">
    <location>
        <begin position="183"/>
        <end position="301"/>
    </location>
</feature>
<feature type="transmembrane region" description="Helical" evidence="13">
    <location>
        <begin position="212"/>
        <end position="230"/>
    </location>
</feature>
<keyword evidence="11 12" id="KW-0131">Cell cycle</keyword>
<keyword evidence="17" id="KW-1185">Reference proteome</keyword>
<reference evidence="17" key="1">
    <citation type="submission" date="2016-10" db="EMBL/GenBank/DDBJ databases">
        <authorList>
            <person name="Varghese N."/>
            <person name="Submissions S."/>
        </authorList>
    </citation>
    <scope>NUCLEOTIDE SEQUENCE [LARGE SCALE GENOMIC DNA]</scope>
    <source>
        <strain evidence="17">DSM 22951</strain>
    </source>
</reference>
<dbReference type="OrthoDB" id="9812531at2"/>
<evidence type="ECO:0000256" key="7">
    <source>
        <dbReference type="ARBA" id="ARBA00022618"/>
    </source>
</evidence>
<evidence type="ECO:0000256" key="13">
    <source>
        <dbReference type="SAM" id="Phobius"/>
    </source>
</evidence>
<dbReference type="Proteomes" id="UP000250028">
    <property type="component" value="Unassembled WGS sequence"/>
</dbReference>
<dbReference type="AlphaFoldDB" id="A0A2Y9C0W0"/>
<feature type="transmembrane region" description="Helical" evidence="13">
    <location>
        <begin position="276"/>
        <end position="299"/>
    </location>
</feature>
<evidence type="ECO:0000256" key="1">
    <source>
        <dbReference type="ARBA" id="ARBA00003552"/>
    </source>
</evidence>
<dbReference type="Gene3D" id="3.30.70.3040">
    <property type="match status" value="1"/>
</dbReference>
<gene>
    <name evidence="16" type="ORF">SAMN04489750_0486</name>
</gene>
<proteinExistence type="inferred from homology"/>
<evidence type="ECO:0000259" key="15">
    <source>
        <dbReference type="Pfam" id="PF18075"/>
    </source>
</evidence>
<organism evidence="16 17">
    <name type="scientific">Branchiibius hedensis</name>
    <dbReference type="NCBI Taxonomy" id="672460"/>
    <lineage>
        <taxon>Bacteria</taxon>
        <taxon>Bacillati</taxon>
        <taxon>Actinomycetota</taxon>
        <taxon>Actinomycetes</taxon>
        <taxon>Micrococcales</taxon>
        <taxon>Dermacoccaceae</taxon>
        <taxon>Branchiibius</taxon>
    </lineage>
</organism>
<dbReference type="EMBL" id="UESZ01000001">
    <property type="protein sequence ID" value="SSA33213.1"/>
    <property type="molecule type" value="Genomic_DNA"/>
</dbReference>
<feature type="transmembrane region" description="Helical" evidence="13">
    <location>
        <begin position="236"/>
        <end position="255"/>
    </location>
</feature>
<comment type="function">
    <text evidence="1">Part of the ABC transporter FtsEX involved in cellular division.</text>
</comment>
<keyword evidence="6 12" id="KW-1003">Cell membrane</keyword>
<dbReference type="PANTHER" id="PTHR47755:SF1">
    <property type="entry name" value="CELL DIVISION PROTEIN FTSX"/>
    <property type="match status" value="1"/>
</dbReference>
<evidence type="ECO:0000256" key="3">
    <source>
        <dbReference type="ARBA" id="ARBA00007379"/>
    </source>
</evidence>
<name>A0A2Y9C0W0_9MICO</name>
<evidence type="ECO:0000256" key="6">
    <source>
        <dbReference type="ARBA" id="ARBA00022475"/>
    </source>
</evidence>
<evidence type="ECO:0000256" key="9">
    <source>
        <dbReference type="ARBA" id="ARBA00022989"/>
    </source>
</evidence>
<evidence type="ECO:0000256" key="10">
    <source>
        <dbReference type="ARBA" id="ARBA00023136"/>
    </source>
</evidence>
<evidence type="ECO:0000256" key="4">
    <source>
        <dbReference type="ARBA" id="ARBA00011160"/>
    </source>
</evidence>
<keyword evidence="9 13" id="KW-1133">Transmembrane helix</keyword>
<dbReference type="InterPro" id="IPR040690">
    <property type="entry name" value="FtsX_ECD"/>
</dbReference>